<dbReference type="EMBL" id="CABFMQ020000098">
    <property type="protein sequence ID" value="VTZ51450.1"/>
    <property type="molecule type" value="Genomic_DNA"/>
</dbReference>
<reference evidence="1 2" key="1">
    <citation type="submission" date="2019-05" db="EMBL/GenBank/DDBJ databases">
        <authorList>
            <person name="Farhan Ul Haque M."/>
        </authorList>
    </citation>
    <scope>NUCLEOTIDE SEQUENCE [LARGE SCALE GENOMIC DNA]</scope>
    <source>
        <strain evidence="1">2</strain>
    </source>
</reference>
<proteinExistence type="predicted"/>
<gene>
    <name evidence="1" type="ORF">MPC4_40047</name>
</gene>
<name>A0A8B6M959_METTU</name>
<keyword evidence="2" id="KW-1185">Reference proteome</keyword>
<accession>A0A8B6M959</accession>
<comment type="caution">
    <text evidence="1">The sequence shown here is derived from an EMBL/GenBank/DDBJ whole genome shotgun (WGS) entry which is preliminary data.</text>
</comment>
<dbReference type="RefSeq" id="WP_174513258.1">
    <property type="nucleotide sequence ID" value="NZ_CABFMQ020000098.1"/>
</dbReference>
<dbReference type="PANTHER" id="PTHR41260">
    <property type="entry name" value="PROTEIN ECSC"/>
    <property type="match status" value="1"/>
</dbReference>
<dbReference type="AlphaFoldDB" id="A0A8B6M959"/>
<dbReference type="Pfam" id="PF12787">
    <property type="entry name" value="EcsC"/>
    <property type="match status" value="1"/>
</dbReference>
<dbReference type="InterPro" id="IPR024787">
    <property type="entry name" value="EcsC"/>
</dbReference>
<evidence type="ECO:0008006" key="3">
    <source>
        <dbReference type="Google" id="ProtNLM"/>
    </source>
</evidence>
<dbReference type="PANTHER" id="PTHR41260:SF1">
    <property type="entry name" value="PROTEIN ECSC"/>
    <property type="match status" value="1"/>
</dbReference>
<evidence type="ECO:0000313" key="1">
    <source>
        <dbReference type="EMBL" id="VTZ51450.1"/>
    </source>
</evidence>
<organism evidence="1 2">
    <name type="scientific">Methylocella tundrae</name>
    <dbReference type="NCBI Taxonomy" id="227605"/>
    <lineage>
        <taxon>Bacteria</taxon>
        <taxon>Pseudomonadati</taxon>
        <taxon>Pseudomonadota</taxon>
        <taxon>Alphaproteobacteria</taxon>
        <taxon>Hyphomicrobiales</taxon>
        <taxon>Beijerinckiaceae</taxon>
        <taxon>Methylocella</taxon>
    </lineage>
</organism>
<dbReference type="Proteomes" id="UP000485880">
    <property type="component" value="Unassembled WGS sequence"/>
</dbReference>
<protein>
    <recommendedName>
        <fullName evidence="3">Peptidase</fullName>
    </recommendedName>
</protein>
<evidence type="ECO:0000313" key="2">
    <source>
        <dbReference type="Proteomes" id="UP000485880"/>
    </source>
</evidence>
<sequence length="289" mass="30688">MNPSTNIQPAPTSRDLIPAEAVPLSPTDEASLRRAIDELKRSSLAMRLTSLIGRQIGLIGLVVPAPVAEVVNKAAETAIHTAMGLALRSLSSAGMRDRRRLHKSLATMAGAAGGAFGLAGLPVELPFTTTVMLRSIADVARSEGEDLTDPDVALACLEVFALGGDAGSSSREERGGALETGYFAVRVMLARSVSESARHFLDRGLTEQAAPMLVRLIAQISTRFGVVVSQKLAAQSVPIIGAASGAAINYAFVDHFQTLARGHFTVRRLERIYGASLVRAEYNRLAREM</sequence>